<organism evidence="1 2">
    <name type="scientific">Phyllobacterium myrsinacearum</name>
    <dbReference type="NCBI Taxonomy" id="28101"/>
    <lineage>
        <taxon>Bacteria</taxon>
        <taxon>Pseudomonadati</taxon>
        <taxon>Pseudomonadota</taxon>
        <taxon>Alphaproteobacteria</taxon>
        <taxon>Hyphomicrobiales</taxon>
        <taxon>Phyllobacteriaceae</taxon>
        <taxon>Phyllobacterium</taxon>
    </lineage>
</organism>
<comment type="caution">
    <text evidence="1">The sequence shown here is derived from an EMBL/GenBank/DDBJ whole genome shotgun (WGS) entry which is preliminary data.</text>
</comment>
<evidence type="ECO:0000313" key="1">
    <source>
        <dbReference type="EMBL" id="MBA8879016.1"/>
    </source>
</evidence>
<proteinExistence type="predicted"/>
<gene>
    <name evidence="1" type="ORF">FHW16_002734</name>
</gene>
<sequence>MRKLFYTAVVVALGLTFFVQADIYLSKKRKDALLKAQLTVYVAPPLLNDGGTVIVVANPITLEKWKALPKGENAADSDLQNGKHKDLKHDDRLFGVVASTKVSIIEFVYPEGGTFAFNLVAMDKPGKEKTLLNTREVEIGSGGYTIWRTGETVLWDYVSNVHVYGPTVSEGDSRGVAVYSSEIMNLHPQKIIYEGAVLYSPTNGQVDAAVVTAEEQK</sequence>
<dbReference type="RefSeq" id="WP_182549690.1">
    <property type="nucleotide sequence ID" value="NZ_JACGXN010000003.1"/>
</dbReference>
<reference evidence="1 2" key="1">
    <citation type="submission" date="2020-07" db="EMBL/GenBank/DDBJ databases">
        <title>Genomic Encyclopedia of Type Strains, Phase IV (KMG-V): Genome sequencing to study the core and pangenomes of soil and plant-associated prokaryotes.</title>
        <authorList>
            <person name="Whitman W."/>
        </authorList>
    </citation>
    <scope>NUCLEOTIDE SEQUENCE [LARGE SCALE GENOMIC DNA]</scope>
    <source>
        <strain evidence="1 2">AN3</strain>
    </source>
</reference>
<accession>A0A839ENN3</accession>
<keyword evidence="2" id="KW-1185">Reference proteome</keyword>
<dbReference type="AlphaFoldDB" id="A0A839ENN3"/>
<name>A0A839ENN3_9HYPH</name>
<dbReference type="Proteomes" id="UP000549052">
    <property type="component" value="Unassembled WGS sequence"/>
</dbReference>
<protein>
    <submittedName>
        <fullName evidence="1">Uncharacterized protein</fullName>
    </submittedName>
</protein>
<dbReference type="EMBL" id="JACGXN010000003">
    <property type="protein sequence ID" value="MBA8879016.1"/>
    <property type="molecule type" value="Genomic_DNA"/>
</dbReference>
<evidence type="ECO:0000313" key="2">
    <source>
        <dbReference type="Proteomes" id="UP000549052"/>
    </source>
</evidence>